<dbReference type="EMBL" id="SGUG01000050">
    <property type="protein sequence ID" value="MDG0865028.1"/>
    <property type="molecule type" value="Genomic_DNA"/>
</dbReference>
<evidence type="ECO:0000313" key="1">
    <source>
        <dbReference type="EMBL" id="MDG0865028.1"/>
    </source>
</evidence>
<name>A0A9X4LR87_9BURK</name>
<sequence length="67" mass="7268">MADWWEATGDTYLGRVPKSQIAQALIEAVEAEVGSEVEKLKKADAVSRAQAALAGKRWLPELLRSAS</sequence>
<protein>
    <submittedName>
        <fullName evidence="1">Uncharacterized protein</fullName>
    </submittedName>
</protein>
<keyword evidence="2" id="KW-1185">Reference proteome</keyword>
<accession>A0A9X4LR87</accession>
<dbReference type="Proteomes" id="UP001152766">
    <property type="component" value="Unassembled WGS sequence"/>
</dbReference>
<evidence type="ECO:0000313" key="2">
    <source>
        <dbReference type="Proteomes" id="UP001152766"/>
    </source>
</evidence>
<comment type="caution">
    <text evidence="1">The sequence shown here is derived from an EMBL/GenBank/DDBJ whole genome shotgun (WGS) entry which is preliminary data.</text>
</comment>
<gene>
    <name evidence="1" type="ORF">EXJ73_21445</name>
</gene>
<dbReference type="AlphaFoldDB" id="A0A9X4LR87"/>
<organism evidence="1 2">
    <name type="scientific">Pelomonas aquatica</name>
    <dbReference type="NCBI Taxonomy" id="431058"/>
    <lineage>
        <taxon>Bacteria</taxon>
        <taxon>Pseudomonadati</taxon>
        <taxon>Pseudomonadota</taxon>
        <taxon>Betaproteobacteria</taxon>
        <taxon>Burkholderiales</taxon>
        <taxon>Sphaerotilaceae</taxon>
        <taxon>Roseateles</taxon>
    </lineage>
</organism>
<reference evidence="1" key="1">
    <citation type="submission" date="2019-02" db="EMBL/GenBank/DDBJ databases">
        <title>Draft genome of the type strain Pelomonas aquatica CCUG 52575T.</title>
        <authorList>
            <person name="Gomila M."/>
            <person name="Lalucat J."/>
        </authorList>
    </citation>
    <scope>NUCLEOTIDE SEQUENCE</scope>
    <source>
        <strain evidence="1">CCUG 52575</strain>
    </source>
</reference>
<proteinExistence type="predicted"/>
<dbReference type="RefSeq" id="WP_268150266.1">
    <property type="nucleotide sequence ID" value="NZ_JAPPUW010000008.1"/>
</dbReference>